<dbReference type="PROSITE" id="PS50943">
    <property type="entry name" value="HTH_CROC1"/>
    <property type="match status" value="1"/>
</dbReference>
<organism evidence="5 6">
    <name type="scientific">Salibaculum griseiflavum</name>
    <dbReference type="NCBI Taxonomy" id="1914409"/>
    <lineage>
        <taxon>Bacteria</taxon>
        <taxon>Pseudomonadati</taxon>
        <taxon>Pseudomonadota</taxon>
        <taxon>Alphaproteobacteria</taxon>
        <taxon>Rhodobacterales</taxon>
        <taxon>Roseobacteraceae</taxon>
        <taxon>Salibaculum</taxon>
    </lineage>
</organism>
<keyword evidence="1" id="KW-0805">Transcription regulation</keyword>
<dbReference type="AlphaFoldDB" id="A0A2V1P4D8"/>
<evidence type="ECO:0000259" key="4">
    <source>
        <dbReference type="PROSITE" id="PS50943"/>
    </source>
</evidence>
<dbReference type="OrthoDB" id="7790108at2"/>
<name>A0A2V1P4D8_9RHOB</name>
<dbReference type="Pfam" id="PF09856">
    <property type="entry name" value="ScfRs"/>
    <property type="match status" value="1"/>
</dbReference>
<keyword evidence="3" id="KW-0804">Transcription</keyword>
<accession>A0A2V1P4D8</accession>
<dbReference type="Gene3D" id="1.10.260.40">
    <property type="entry name" value="lambda repressor-like DNA-binding domains"/>
    <property type="match status" value="1"/>
</dbReference>
<proteinExistence type="predicted"/>
<dbReference type="EMBL" id="QETF01000005">
    <property type="protein sequence ID" value="PWG17349.1"/>
    <property type="molecule type" value="Genomic_DNA"/>
</dbReference>
<evidence type="ECO:0000256" key="3">
    <source>
        <dbReference type="ARBA" id="ARBA00023163"/>
    </source>
</evidence>
<dbReference type="SUPFAM" id="SSF47413">
    <property type="entry name" value="lambda repressor-like DNA-binding domains"/>
    <property type="match status" value="1"/>
</dbReference>
<dbReference type="GO" id="GO:0003677">
    <property type="term" value="F:DNA binding"/>
    <property type="evidence" value="ECO:0007669"/>
    <property type="project" value="UniProtKB-KW"/>
</dbReference>
<keyword evidence="6" id="KW-1185">Reference proteome</keyword>
<dbReference type="SMART" id="SM00530">
    <property type="entry name" value="HTH_XRE"/>
    <property type="match status" value="1"/>
</dbReference>
<evidence type="ECO:0000256" key="1">
    <source>
        <dbReference type="ARBA" id="ARBA00023015"/>
    </source>
</evidence>
<dbReference type="RefSeq" id="WP_109387676.1">
    <property type="nucleotide sequence ID" value="NZ_QETF01000005.1"/>
</dbReference>
<dbReference type="Proteomes" id="UP000245293">
    <property type="component" value="Unassembled WGS sequence"/>
</dbReference>
<dbReference type="PANTHER" id="PTHR46797:SF23">
    <property type="entry name" value="HTH-TYPE TRANSCRIPTIONAL REGULATOR SUTR"/>
    <property type="match status" value="1"/>
</dbReference>
<evidence type="ECO:0000256" key="2">
    <source>
        <dbReference type="ARBA" id="ARBA00023125"/>
    </source>
</evidence>
<dbReference type="InterPro" id="IPR050807">
    <property type="entry name" value="TransReg_Diox_bact_type"/>
</dbReference>
<comment type="caution">
    <text evidence="5">The sequence shown here is derived from an EMBL/GenBank/DDBJ whole genome shotgun (WGS) entry which is preliminary data.</text>
</comment>
<sequence length="430" mass="46960">MPERQLTGTRLRNRRIDRGMKQSALAQAVGISPSYLNLIEHNRRRIGGKLLSDIARELAVEPEMLVEGTASAVRIPLQEAAAEFRSAAPEEARIDELVARLPGWAALIGAQQDRIAQLEARVQRLTDRLTHDPQVASALHEVISTVTAIRSTASILVDSEDLDRDWQARFHRNLDTDSLRLSESSQALMGYLDMNADAAAQVQSPLEIAEAEMAARGYAYPELERGEASPEALSADLPDPRAREILRNWLSIFAEDARHLPAEAFAPAARKLAHDPLRLARMFDQPLDRVFRRLAALPEDGDHPVMGLAICDQAGVVVFQKPVMEFHLPRSAAACPFWPVFQALTQPGRPVRRIVGLPGASGTAFDCAAVARDFGAPSFDGPSQVVATMLVRPARPETDRAPALVGPGCRVCPVEGCTARRQPSLLQDGT</sequence>
<dbReference type="CDD" id="cd00093">
    <property type="entry name" value="HTH_XRE"/>
    <property type="match status" value="1"/>
</dbReference>
<dbReference type="Pfam" id="PF01381">
    <property type="entry name" value="HTH_3"/>
    <property type="match status" value="1"/>
</dbReference>
<feature type="domain" description="HTH cro/C1-type" evidence="4">
    <location>
        <begin position="11"/>
        <end position="65"/>
    </location>
</feature>
<evidence type="ECO:0000313" key="5">
    <source>
        <dbReference type="EMBL" id="PWG17349.1"/>
    </source>
</evidence>
<keyword evidence="2" id="KW-0238">DNA-binding</keyword>
<dbReference type="PANTHER" id="PTHR46797">
    <property type="entry name" value="HTH-TYPE TRANSCRIPTIONAL REGULATOR"/>
    <property type="match status" value="1"/>
</dbReference>
<dbReference type="GO" id="GO:0005829">
    <property type="term" value="C:cytosol"/>
    <property type="evidence" value="ECO:0007669"/>
    <property type="project" value="TreeGrafter"/>
</dbReference>
<dbReference type="InterPro" id="IPR010982">
    <property type="entry name" value="Lambda_DNA-bd_dom_sf"/>
</dbReference>
<evidence type="ECO:0000313" key="6">
    <source>
        <dbReference type="Proteomes" id="UP000245293"/>
    </source>
</evidence>
<dbReference type="InterPro" id="IPR018653">
    <property type="entry name" value="ScfR_C"/>
</dbReference>
<dbReference type="GO" id="GO:0003700">
    <property type="term" value="F:DNA-binding transcription factor activity"/>
    <property type="evidence" value="ECO:0007669"/>
    <property type="project" value="TreeGrafter"/>
</dbReference>
<gene>
    <name evidence="5" type="ORF">DFK10_06080</name>
</gene>
<dbReference type="InterPro" id="IPR001387">
    <property type="entry name" value="Cro/C1-type_HTH"/>
</dbReference>
<reference evidence="6" key="1">
    <citation type="submission" date="2018-05" db="EMBL/GenBank/DDBJ databases">
        <authorList>
            <person name="Du Z."/>
            <person name="Wang X."/>
        </authorList>
    </citation>
    <scope>NUCLEOTIDE SEQUENCE [LARGE SCALE GENOMIC DNA]</scope>
    <source>
        <strain evidence="6">WDS4C29</strain>
    </source>
</reference>
<protein>
    <submittedName>
        <fullName evidence="5">XRE family transcriptional regulator</fullName>
    </submittedName>
</protein>